<sequence length="77" mass="9508">MKNVQISQELFIRLVRLLVFEFDEDTDLIKKELEDKMEKLVRHEIYSKFKTAPTEEEKEKARQDYLDMVGMHRDFRW</sequence>
<gene>
    <name evidence="1" type="ORF">SAMN02910451_02177</name>
</gene>
<dbReference type="RefSeq" id="WP_015550817.1">
    <property type="nucleotide sequence ID" value="NZ_FMUR01000012.1"/>
</dbReference>
<dbReference type="Proteomes" id="UP000183047">
    <property type="component" value="Unassembled WGS sequence"/>
</dbReference>
<proteinExistence type="predicted"/>
<keyword evidence="2" id="KW-1185">Reference proteome</keyword>
<evidence type="ECO:0000313" key="2">
    <source>
        <dbReference type="Proteomes" id="UP000183047"/>
    </source>
</evidence>
<dbReference type="AlphaFoldDB" id="A0A1G5EZB0"/>
<dbReference type="OrthoDB" id="2056751at2"/>
<evidence type="ECO:0008006" key="3">
    <source>
        <dbReference type="Google" id="ProtNLM"/>
    </source>
</evidence>
<evidence type="ECO:0000313" key="1">
    <source>
        <dbReference type="EMBL" id="SCY32244.1"/>
    </source>
</evidence>
<organism evidence="1 2">
    <name type="scientific">Butyrivibrio hungatei</name>
    <dbReference type="NCBI Taxonomy" id="185008"/>
    <lineage>
        <taxon>Bacteria</taxon>
        <taxon>Bacillati</taxon>
        <taxon>Bacillota</taxon>
        <taxon>Clostridia</taxon>
        <taxon>Lachnospirales</taxon>
        <taxon>Lachnospiraceae</taxon>
        <taxon>Butyrivibrio</taxon>
    </lineage>
</organism>
<protein>
    <recommendedName>
        <fullName evidence="3">Complexin-2</fullName>
    </recommendedName>
</protein>
<dbReference type="EMBL" id="FMUR01000012">
    <property type="protein sequence ID" value="SCY32244.1"/>
    <property type="molecule type" value="Genomic_DNA"/>
</dbReference>
<reference evidence="2" key="1">
    <citation type="submission" date="2016-10" db="EMBL/GenBank/DDBJ databases">
        <authorList>
            <person name="Varghese N."/>
            <person name="Submissions S."/>
        </authorList>
    </citation>
    <scope>NUCLEOTIDE SEQUENCE [LARGE SCALE GENOMIC DNA]</scope>
    <source>
        <strain evidence="2">XBD2006</strain>
    </source>
</reference>
<accession>A0A1G5EZB0</accession>
<name>A0A1G5EZB0_9FIRM</name>